<keyword evidence="3" id="KW-1185">Reference proteome</keyword>
<proteinExistence type="predicted"/>
<name>A0ABD5MDN8_9EURY</name>
<comment type="caution">
    <text evidence="2">The sequence shown here is derived from an EMBL/GenBank/DDBJ whole genome shotgun (WGS) entry which is preliminary data.</text>
</comment>
<accession>A0ABD5MDN8</accession>
<protein>
    <recommendedName>
        <fullName evidence="4">SMODS-associating 2TM beta-strand rich effector domain-containing protein</fullName>
    </recommendedName>
</protein>
<dbReference type="EMBL" id="JBGNYA010000001">
    <property type="protein sequence ID" value="MFA1612015.1"/>
    <property type="molecule type" value="Genomic_DNA"/>
</dbReference>
<evidence type="ECO:0000256" key="1">
    <source>
        <dbReference type="SAM" id="Phobius"/>
    </source>
</evidence>
<dbReference type="AlphaFoldDB" id="A0ABD5MDN8"/>
<evidence type="ECO:0000313" key="2">
    <source>
        <dbReference type="EMBL" id="MFA1612015.1"/>
    </source>
</evidence>
<organism evidence="2 3">
    <name type="scientific">Halobellus rubicundus</name>
    <dbReference type="NCBI Taxonomy" id="2996466"/>
    <lineage>
        <taxon>Archaea</taxon>
        <taxon>Methanobacteriati</taxon>
        <taxon>Methanobacteriota</taxon>
        <taxon>Stenosarchaea group</taxon>
        <taxon>Halobacteria</taxon>
        <taxon>Halobacteriales</taxon>
        <taxon>Haloferacaceae</taxon>
        <taxon>Halobellus</taxon>
    </lineage>
</organism>
<dbReference type="Proteomes" id="UP001570511">
    <property type="component" value="Unassembled WGS sequence"/>
</dbReference>
<keyword evidence="1" id="KW-0812">Transmembrane</keyword>
<evidence type="ECO:0008006" key="4">
    <source>
        <dbReference type="Google" id="ProtNLM"/>
    </source>
</evidence>
<keyword evidence="1" id="KW-1133">Transmembrane helix</keyword>
<reference evidence="2 3" key="1">
    <citation type="submission" date="2024-08" db="EMBL/GenBank/DDBJ databases">
        <title>Halobellus sp. MBLA0158 whole genome sequence.</title>
        <authorList>
            <person name="Hwang C.Y."/>
            <person name="Cho E.-S."/>
            <person name="Seo M.-J."/>
        </authorList>
    </citation>
    <scope>NUCLEOTIDE SEQUENCE [LARGE SCALE GENOMIC DNA]</scope>
    <source>
        <strain evidence="2 3">MBLA0158</strain>
    </source>
</reference>
<keyword evidence="1" id="KW-0472">Membrane</keyword>
<feature type="transmembrane region" description="Helical" evidence="1">
    <location>
        <begin position="40"/>
        <end position="61"/>
    </location>
</feature>
<sequence length="250" mass="28061">MGRRLPSRSKLINSLLLGGVLLAGIVFTYLLITVASDSEFVSSVGVGVNAILTILLIIIYYRQNKIIEGQMEVQKEQTRLAKSRYTPYLVGPFDFRYNLSDSEARLKLANSGEGVAQNLTLYVEAEARGDDHDFQIHTYENPMKRSGDNSGDISILHPNEGRVEFRCSPWVGLSEGDTPPGYESLDTMIAHLIEEGVSSFRLGFYVRYKDRFGNEEDPLGREYEVFVFETRTAHSIDVDDVFDSISETSP</sequence>
<gene>
    <name evidence="2" type="ORF">OS889_13495</name>
</gene>
<evidence type="ECO:0000313" key="3">
    <source>
        <dbReference type="Proteomes" id="UP001570511"/>
    </source>
</evidence>
<dbReference type="RefSeq" id="WP_372390572.1">
    <property type="nucleotide sequence ID" value="NZ_JBGNYA010000001.1"/>
</dbReference>
<feature type="transmembrane region" description="Helical" evidence="1">
    <location>
        <begin position="12"/>
        <end position="34"/>
    </location>
</feature>